<comment type="similarity">
    <text evidence="2">Belongs to the 'GDSL' lipolytic enzyme family.</text>
</comment>
<proteinExistence type="inferred from homology"/>
<dbReference type="AlphaFoldDB" id="B9FNB8"/>
<protein>
    <submittedName>
        <fullName evidence="8">Uncharacterized protein</fullName>
    </submittedName>
</protein>
<comment type="subcellular location">
    <subcellularLocation>
        <location evidence="1">Secreted</location>
    </subcellularLocation>
</comment>
<dbReference type="PANTHER" id="PTHR45650">
    <property type="entry name" value="GDSL-LIKE LIPASE/ACYLHYDROLASE-RELATED"/>
    <property type="match status" value="1"/>
</dbReference>
<dbReference type="Pfam" id="PF00657">
    <property type="entry name" value="Lipase_GDSL"/>
    <property type="match status" value="1"/>
</dbReference>
<dbReference type="Proteomes" id="UP000007752">
    <property type="component" value="Chromosome 5"/>
</dbReference>
<evidence type="ECO:0000256" key="2">
    <source>
        <dbReference type="ARBA" id="ARBA00008668"/>
    </source>
</evidence>
<reference evidence="8" key="2">
    <citation type="submission" date="2008-12" db="EMBL/GenBank/DDBJ databases">
        <title>Improved gene annotation of the rice (Oryza sativa) genomes.</title>
        <authorList>
            <person name="Wang J."/>
            <person name="Li R."/>
            <person name="Fan W."/>
            <person name="Huang Q."/>
            <person name="Zhang J."/>
            <person name="Zhou Y."/>
            <person name="Hu Y."/>
            <person name="Zi S."/>
            <person name="Li J."/>
            <person name="Ni P."/>
            <person name="Zheng H."/>
            <person name="Zhang Y."/>
            <person name="Zhao M."/>
            <person name="Hao Q."/>
            <person name="McDermott J."/>
            <person name="Samudrala R."/>
            <person name="Kristiansen K."/>
            <person name="Wong G.K.-S."/>
        </authorList>
    </citation>
    <scope>NUCLEOTIDE SEQUENCE</scope>
</reference>
<dbReference type="GO" id="GO:0005576">
    <property type="term" value="C:extracellular region"/>
    <property type="evidence" value="ECO:0007669"/>
    <property type="project" value="UniProtKB-SubCell"/>
</dbReference>
<evidence type="ECO:0000256" key="3">
    <source>
        <dbReference type="ARBA" id="ARBA00022525"/>
    </source>
</evidence>
<sequence>MAASPALVAAAAQQQQLVPCMYIFGDSLVDSGNNNNILSLARANYQPYGIDFSGAAPPGRFTNGLTVVDMLADMLGLRPPLIPAYAMAQPGDFARGLNFASGAAGIRPETGNNLGRHYPFSEQVEHFRAAVRQMGPNAGSPERLGRCIFYVGMGSNDYLNNYFMPNYYTTAQSYDPAAYAADLLQEYSRQLAALHALGARKFVLAAVGDIGCIPYELARISNNQDDDDAAPSSDSGTGISISLGGVGLTVGDAYPINVSQLAAI</sequence>
<evidence type="ECO:0000256" key="6">
    <source>
        <dbReference type="ARBA" id="ARBA00022963"/>
    </source>
</evidence>
<keyword evidence="7" id="KW-0443">Lipid metabolism</keyword>
<organism evidence="8">
    <name type="scientific">Oryza sativa subsp. japonica</name>
    <name type="common">Rice</name>
    <dbReference type="NCBI Taxonomy" id="39947"/>
    <lineage>
        <taxon>Eukaryota</taxon>
        <taxon>Viridiplantae</taxon>
        <taxon>Streptophyta</taxon>
        <taxon>Embryophyta</taxon>
        <taxon>Tracheophyta</taxon>
        <taxon>Spermatophyta</taxon>
        <taxon>Magnoliopsida</taxon>
        <taxon>Liliopsida</taxon>
        <taxon>Poales</taxon>
        <taxon>Poaceae</taxon>
        <taxon>BOP clade</taxon>
        <taxon>Oryzoideae</taxon>
        <taxon>Oryzeae</taxon>
        <taxon>Oryzinae</taxon>
        <taxon>Oryza</taxon>
        <taxon>Oryza sativa</taxon>
    </lineage>
</organism>
<dbReference type="GO" id="GO:0016788">
    <property type="term" value="F:hydrolase activity, acting on ester bonds"/>
    <property type="evidence" value="ECO:0007669"/>
    <property type="project" value="InterPro"/>
</dbReference>
<keyword evidence="5" id="KW-0378">Hydrolase</keyword>
<evidence type="ECO:0000313" key="8">
    <source>
        <dbReference type="EMBL" id="EEE62882.1"/>
    </source>
</evidence>
<evidence type="ECO:0000256" key="5">
    <source>
        <dbReference type="ARBA" id="ARBA00022801"/>
    </source>
</evidence>
<dbReference type="EMBL" id="CM000142">
    <property type="protein sequence ID" value="EEE62882.1"/>
    <property type="molecule type" value="Genomic_DNA"/>
</dbReference>
<dbReference type="Gene3D" id="3.40.50.1110">
    <property type="entry name" value="SGNH hydrolase"/>
    <property type="match status" value="1"/>
</dbReference>
<keyword evidence="3" id="KW-0964">Secreted</keyword>
<name>B9FNB8_ORYSJ</name>
<dbReference type="InterPro" id="IPR036514">
    <property type="entry name" value="SGNH_hydro_sf"/>
</dbReference>
<evidence type="ECO:0000256" key="7">
    <source>
        <dbReference type="ARBA" id="ARBA00023098"/>
    </source>
</evidence>
<dbReference type="InterPro" id="IPR001087">
    <property type="entry name" value="GDSL"/>
</dbReference>
<reference evidence="8" key="1">
    <citation type="journal article" date="2005" name="PLoS Biol.">
        <title>The genomes of Oryza sativa: a history of duplications.</title>
        <authorList>
            <person name="Yu J."/>
            <person name="Wang J."/>
            <person name="Lin W."/>
            <person name="Li S."/>
            <person name="Li H."/>
            <person name="Zhou J."/>
            <person name="Ni P."/>
            <person name="Dong W."/>
            <person name="Hu S."/>
            <person name="Zeng C."/>
            <person name="Zhang J."/>
            <person name="Zhang Y."/>
            <person name="Li R."/>
            <person name="Xu Z."/>
            <person name="Li S."/>
            <person name="Li X."/>
            <person name="Zheng H."/>
            <person name="Cong L."/>
            <person name="Lin L."/>
            <person name="Yin J."/>
            <person name="Geng J."/>
            <person name="Li G."/>
            <person name="Shi J."/>
            <person name="Liu J."/>
            <person name="Lv H."/>
            <person name="Li J."/>
            <person name="Wang J."/>
            <person name="Deng Y."/>
            <person name="Ran L."/>
            <person name="Shi X."/>
            <person name="Wang X."/>
            <person name="Wu Q."/>
            <person name="Li C."/>
            <person name="Ren X."/>
            <person name="Wang J."/>
            <person name="Wang X."/>
            <person name="Li D."/>
            <person name="Liu D."/>
            <person name="Zhang X."/>
            <person name="Ji Z."/>
            <person name="Zhao W."/>
            <person name="Sun Y."/>
            <person name="Zhang Z."/>
            <person name="Bao J."/>
            <person name="Han Y."/>
            <person name="Dong L."/>
            <person name="Ji J."/>
            <person name="Chen P."/>
            <person name="Wu S."/>
            <person name="Liu J."/>
            <person name="Xiao Y."/>
            <person name="Bu D."/>
            <person name="Tan J."/>
            <person name="Yang L."/>
            <person name="Ye C."/>
            <person name="Zhang J."/>
            <person name="Xu J."/>
            <person name="Zhou Y."/>
            <person name="Yu Y."/>
            <person name="Zhang B."/>
            <person name="Zhuang S."/>
            <person name="Wei H."/>
            <person name="Liu B."/>
            <person name="Lei M."/>
            <person name="Yu H."/>
            <person name="Li Y."/>
            <person name="Xu H."/>
            <person name="Wei S."/>
            <person name="He X."/>
            <person name="Fang L."/>
            <person name="Zhang Z."/>
            <person name="Zhang Y."/>
            <person name="Huang X."/>
            <person name="Su Z."/>
            <person name="Tong W."/>
            <person name="Li J."/>
            <person name="Tong Z."/>
            <person name="Li S."/>
            <person name="Ye J."/>
            <person name="Wang L."/>
            <person name="Fang L."/>
            <person name="Lei T."/>
            <person name="Chen C."/>
            <person name="Chen H."/>
            <person name="Xu Z."/>
            <person name="Li H."/>
            <person name="Huang H."/>
            <person name="Zhang F."/>
            <person name="Xu H."/>
            <person name="Li N."/>
            <person name="Zhao C."/>
            <person name="Li S."/>
            <person name="Dong L."/>
            <person name="Huang Y."/>
            <person name="Li L."/>
            <person name="Xi Y."/>
            <person name="Qi Q."/>
            <person name="Li W."/>
            <person name="Zhang B."/>
            <person name="Hu W."/>
            <person name="Zhang Y."/>
            <person name="Tian X."/>
            <person name="Jiao Y."/>
            <person name="Liang X."/>
            <person name="Jin J."/>
            <person name="Gao L."/>
            <person name="Zheng W."/>
            <person name="Hao B."/>
            <person name="Liu S."/>
            <person name="Wang W."/>
            <person name="Yuan L."/>
            <person name="Cao M."/>
            <person name="McDermott J."/>
            <person name="Samudrala R."/>
            <person name="Wang J."/>
            <person name="Wong G.K."/>
            <person name="Yang H."/>
        </authorList>
    </citation>
    <scope>NUCLEOTIDE SEQUENCE [LARGE SCALE GENOMIC DNA]</scope>
</reference>
<evidence type="ECO:0000256" key="4">
    <source>
        <dbReference type="ARBA" id="ARBA00022729"/>
    </source>
</evidence>
<accession>B9FNB8</accession>
<keyword evidence="6" id="KW-0442">Lipid degradation</keyword>
<dbReference type="GO" id="GO:0016042">
    <property type="term" value="P:lipid catabolic process"/>
    <property type="evidence" value="ECO:0007669"/>
    <property type="project" value="UniProtKB-KW"/>
</dbReference>
<keyword evidence="4" id="KW-0732">Signal</keyword>
<gene>
    <name evidence="8" type="ORF">OsJ_17685</name>
</gene>
<dbReference type="PANTHER" id="PTHR45650:SF12">
    <property type="entry name" value="ZINC FINGER PROTEIN"/>
    <property type="match status" value="1"/>
</dbReference>
<evidence type="ECO:0000256" key="1">
    <source>
        <dbReference type="ARBA" id="ARBA00004613"/>
    </source>
</evidence>
<dbReference type="InterPro" id="IPR051238">
    <property type="entry name" value="GDSL_esterase/lipase"/>
</dbReference>